<organism evidence="1">
    <name type="scientific">marine metagenome</name>
    <dbReference type="NCBI Taxonomy" id="408172"/>
    <lineage>
        <taxon>unclassified sequences</taxon>
        <taxon>metagenomes</taxon>
        <taxon>ecological metagenomes</taxon>
    </lineage>
</organism>
<dbReference type="EMBL" id="UINC01017917">
    <property type="protein sequence ID" value="SVA74789.1"/>
    <property type="molecule type" value="Genomic_DNA"/>
</dbReference>
<gene>
    <name evidence="1" type="ORF">METZ01_LOCUS127643</name>
</gene>
<accession>A0A381YCI1</accession>
<reference evidence="1" key="1">
    <citation type="submission" date="2018-05" db="EMBL/GenBank/DDBJ databases">
        <authorList>
            <person name="Lanie J.A."/>
            <person name="Ng W.-L."/>
            <person name="Kazmierczak K.M."/>
            <person name="Andrzejewski T.M."/>
            <person name="Davidsen T.M."/>
            <person name="Wayne K.J."/>
            <person name="Tettelin H."/>
            <person name="Glass J.I."/>
            <person name="Rusch D."/>
            <person name="Podicherti R."/>
            <person name="Tsui H.-C.T."/>
            <person name="Winkler M.E."/>
        </authorList>
    </citation>
    <scope>NUCLEOTIDE SEQUENCE</scope>
</reference>
<name>A0A381YCI1_9ZZZZ</name>
<evidence type="ECO:0000313" key="1">
    <source>
        <dbReference type="EMBL" id="SVA74789.1"/>
    </source>
</evidence>
<protein>
    <submittedName>
        <fullName evidence="1">Uncharacterized protein</fullName>
    </submittedName>
</protein>
<dbReference type="AlphaFoldDB" id="A0A381YCI1"/>
<sequence>MTLKLKLEKFIVDASKVVFYAIENADLYADMD</sequence>
<proteinExistence type="predicted"/>